<organism evidence="3 4">
    <name type="scientific">Paludisphaera borealis</name>
    <dbReference type="NCBI Taxonomy" id="1387353"/>
    <lineage>
        <taxon>Bacteria</taxon>
        <taxon>Pseudomonadati</taxon>
        <taxon>Planctomycetota</taxon>
        <taxon>Planctomycetia</taxon>
        <taxon>Isosphaerales</taxon>
        <taxon>Isosphaeraceae</taxon>
        <taxon>Paludisphaera</taxon>
    </lineage>
</organism>
<dbReference type="RefSeq" id="WP_076349608.1">
    <property type="nucleotide sequence ID" value="NZ_CP019082.1"/>
</dbReference>
<dbReference type="Pfam" id="PF09704">
    <property type="entry name" value="Cas_Cas5d"/>
    <property type="match status" value="1"/>
</dbReference>
<dbReference type="InterPro" id="IPR021124">
    <property type="entry name" value="CRISPR-assoc_prot_Cas5"/>
</dbReference>
<keyword evidence="2" id="KW-0540">Nuclease</keyword>
<dbReference type="EC" id="3.1.-.-" evidence="2"/>
<reference evidence="4" key="1">
    <citation type="submission" date="2016-12" db="EMBL/GenBank/DDBJ databases">
        <title>Comparative genomics of four Isosphaeraceae planctomycetes: a common pool of plasmids and glycoside hydrolase genes.</title>
        <authorList>
            <person name="Ivanova A."/>
        </authorList>
    </citation>
    <scope>NUCLEOTIDE SEQUENCE [LARGE SCALE GENOMIC DNA]</scope>
    <source>
        <strain evidence="4">PX4</strain>
    </source>
</reference>
<dbReference type="KEGG" id="pbor:BSF38_04791"/>
<evidence type="ECO:0000256" key="2">
    <source>
        <dbReference type="PIRNR" id="PIRNR029950"/>
    </source>
</evidence>
<proteinExistence type="inferred from homology"/>
<dbReference type="InterPro" id="IPR013422">
    <property type="entry name" value="CRISPR-assoc_prot_Cas5_N"/>
</dbReference>
<keyword evidence="2" id="KW-0255">Endonuclease</keyword>
<dbReference type="GO" id="GO:0043571">
    <property type="term" value="P:maintenance of CRISPR repeat elements"/>
    <property type="evidence" value="ECO:0007669"/>
    <property type="project" value="UniProtKB-UniRule"/>
</dbReference>
<dbReference type="GO" id="GO:0004519">
    <property type="term" value="F:endonuclease activity"/>
    <property type="evidence" value="ECO:0007669"/>
    <property type="project" value="UniProtKB-UniRule"/>
</dbReference>
<keyword evidence="2 3" id="KW-0378">Hydrolase</keyword>
<dbReference type="NCBIfam" id="TIGR02593">
    <property type="entry name" value="CRISPR_cas5"/>
    <property type="match status" value="1"/>
</dbReference>
<evidence type="ECO:0000313" key="3">
    <source>
        <dbReference type="EMBL" id="APW63227.1"/>
    </source>
</evidence>
<evidence type="ECO:0000313" key="4">
    <source>
        <dbReference type="Proteomes" id="UP000186309"/>
    </source>
</evidence>
<name>A0A1U7CWA3_9BACT</name>
<comment type="function">
    <text evidence="2">CRISPR (clustered regularly interspaced short palindromic repeat) is an adaptive immune system that provides protection against mobile genetic elements (viruses, transposable elements and conjugative plasmids). CRISPR clusters contain spacers, sequences complementary to antecedent mobile elements, and target invading nucleic acids. CRISPR clusters are transcribed and processed into CRISPR RNA (crRNA).</text>
</comment>
<dbReference type="PIRSF" id="PIRSF029950">
    <property type="entry name" value="Cas_CT1134"/>
    <property type="match status" value="1"/>
</dbReference>
<evidence type="ECO:0000256" key="1">
    <source>
        <dbReference type="ARBA" id="ARBA00023118"/>
    </source>
</evidence>
<comment type="similarity">
    <text evidence="2">Belongs to the CRISPR-associated protein Cas5 family. Subtype I-C/Dvulg subfamily.</text>
</comment>
<dbReference type="InterPro" id="IPR010155">
    <property type="entry name" value="CRISPR-assoc_prot_Cas5d"/>
</dbReference>
<dbReference type="NCBIfam" id="TIGR01876">
    <property type="entry name" value="cas_Cas5d"/>
    <property type="match status" value="1"/>
</dbReference>
<dbReference type="AlphaFoldDB" id="A0A1U7CWA3"/>
<dbReference type="Gene3D" id="3.30.70.2660">
    <property type="match status" value="1"/>
</dbReference>
<dbReference type="GO" id="GO:0016787">
    <property type="term" value="F:hydrolase activity"/>
    <property type="evidence" value="ECO:0007669"/>
    <property type="project" value="UniProtKB-KW"/>
</dbReference>
<protein>
    <recommendedName>
        <fullName evidence="2">pre-crRNA processing endonuclease</fullName>
        <ecNumber evidence="2">3.1.-.-</ecNumber>
    </recommendedName>
</protein>
<dbReference type="Proteomes" id="UP000186309">
    <property type="component" value="Chromosome"/>
</dbReference>
<dbReference type="GO" id="GO:0051607">
    <property type="term" value="P:defense response to virus"/>
    <property type="evidence" value="ECO:0007669"/>
    <property type="project" value="UniProtKB-UniRule"/>
</dbReference>
<sequence>MSIKLHVWGDFACFTRPEMKVERVSYDVISPSAARGLVEAVYWKPQIRWQVTSLHVIKPIRFTSLRRNEVASKAPSGSIAKAMKNGRGSLGLYIEDDRQQRAATILRDVSYVIEARFDILSGEENVAKHLDQFNRRARDGRCFQRPYLGCREFAADFALVEDDHAMPSVDPELMGERDLGYMLHDIDFAHDMTPHFFRAVMRDGVIEVPPLTGKGVKS</sequence>
<dbReference type="EMBL" id="CP019082">
    <property type="protein sequence ID" value="APW63227.1"/>
    <property type="molecule type" value="Genomic_DNA"/>
</dbReference>
<keyword evidence="1 2" id="KW-0051">Antiviral defense</keyword>
<keyword evidence="2" id="KW-0694">RNA-binding</keyword>
<gene>
    <name evidence="3" type="primary">cas5d</name>
    <name evidence="3" type="ORF">BSF38_04791</name>
</gene>
<dbReference type="STRING" id="1387353.BSF38_04791"/>
<accession>A0A1U7CWA3</accession>
<dbReference type="GO" id="GO:0003723">
    <property type="term" value="F:RNA binding"/>
    <property type="evidence" value="ECO:0007669"/>
    <property type="project" value="UniProtKB-UniRule"/>
</dbReference>
<dbReference type="OrthoDB" id="5621871at2"/>
<dbReference type="CDD" id="cd09752">
    <property type="entry name" value="Cas5_I-C"/>
    <property type="match status" value="1"/>
</dbReference>
<keyword evidence="4" id="KW-1185">Reference proteome</keyword>